<organism evidence="3 4">
    <name type="scientific">Xylona heveae (strain CBS 132557 / TC161)</name>
    <dbReference type="NCBI Taxonomy" id="1328760"/>
    <lineage>
        <taxon>Eukaryota</taxon>
        <taxon>Fungi</taxon>
        <taxon>Dikarya</taxon>
        <taxon>Ascomycota</taxon>
        <taxon>Pezizomycotina</taxon>
        <taxon>Xylonomycetes</taxon>
        <taxon>Xylonales</taxon>
        <taxon>Xylonaceae</taxon>
        <taxon>Xylona</taxon>
    </lineage>
</organism>
<proteinExistence type="predicted"/>
<evidence type="ECO:0000259" key="2">
    <source>
        <dbReference type="Pfam" id="PF08508"/>
    </source>
</evidence>
<dbReference type="GeneID" id="28900803"/>
<dbReference type="EMBL" id="KV407454">
    <property type="protein sequence ID" value="KZF25987.1"/>
    <property type="molecule type" value="Genomic_DNA"/>
</dbReference>
<evidence type="ECO:0000256" key="1">
    <source>
        <dbReference type="SAM" id="MobiDB-lite"/>
    </source>
</evidence>
<dbReference type="InParanoid" id="A0A165JAV2"/>
<feature type="region of interest" description="Disordered" evidence="1">
    <location>
        <begin position="1"/>
        <end position="32"/>
    </location>
</feature>
<keyword evidence="4" id="KW-1185">Reference proteome</keyword>
<evidence type="ECO:0000313" key="3">
    <source>
        <dbReference type="EMBL" id="KZF25987.1"/>
    </source>
</evidence>
<dbReference type="InterPro" id="IPR013715">
    <property type="entry name" value="DUF1746"/>
</dbReference>
<protein>
    <submittedName>
        <fullName evidence="3">DUF1746-domain-containing protein</fullName>
    </submittedName>
</protein>
<dbReference type="GO" id="GO:0044695">
    <property type="term" value="C:Dsc E3 ubiquitin ligase complex"/>
    <property type="evidence" value="ECO:0007669"/>
    <property type="project" value="InterPro"/>
</dbReference>
<feature type="region of interest" description="Disordered" evidence="1">
    <location>
        <begin position="232"/>
        <end position="300"/>
    </location>
</feature>
<dbReference type="PANTHER" id="PTHR39405">
    <property type="entry name" value="DSC E3 UBIQUITIN LIGASE COMPLEX SUBUNIT 4"/>
    <property type="match status" value="1"/>
</dbReference>
<feature type="compositionally biased region" description="Low complexity" evidence="1">
    <location>
        <begin position="186"/>
        <end position="205"/>
    </location>
</feature>
<dbReference type="Pfam" id="PF08508">
    <property type="entry name" value="DUF1746"/>
    <property type="match status" value="1"/>
</dbReference>
<dbReference type="OrthoDB" id="5428737at2759"/>
<dbReference type="GO" id="GO:0005783">
    <property type="term" value="C:endoplasmic reticulum"/>
    <property type="evidence" value="ECO:0007669"/>
    <property type="project" value="TreeGrafter"/>
</dbReference>
<dbReference type="Proteomes" id="UP000076632">
    <property type="component" value="Unassembled WGS sequence"/>
</dbReference>
<reference evidence="3 4" key="1">
    <citation type="journal article" date="2016" name="Fungal Biol.">
        <title>The genome of Xylona heveae provides a window into fungal endophytism.</title>
        <authorList>
            <person name="Gazis R."/>
            <person name="Kuo A."/>
            <person name="Riley R."/>
            <person name="LaButti K."/>
            <person name="Lipzen A."/>
            <person name="Lin J."/>
            <person name="Amirebrahimi M."/>
            <person name="Hesse C.N."/>
            <person name="Spatafora J.W."/>
            <person name="Henrissat B."/>
            <person name="Hainaut M."/>
            <person name="Grigoriev I.V."/>
            <person name="Hibbett D.S."/>
        </authorList>
    </citation>
    <scope>NUCLEOTIDE SEQUENCE [LARGE SCALE GENOMIC DNA]</scope>
    <source>
        <strain evidence="3 4">TC161</strain>
    </source>
</reference>
<dbReference type="RefSeq" id="XP_018191542.1">
    <property type="nucleotide sequence ID" value="XM_018335666.1"/>
</dbReference>
<feature type="domain" description="DUF1746" evidence="2">
    <location>
        <begin position="59"/>
        <end position="173"/>
    </location>
</feature>
<evidence type="ECO:0000313" key="4">
    <source>
        <dbReference type="Proteomes" id="UP000076632"/>
    </source>
</evidence>
<dbReference type="OMA" id="DCSFFWL"/>
<gene>
    <name evidence="3" type="ORF">L228DRAFT_279246</name>
</gene>
<dbReference type="AlphaFoldDB" id="A0A165JAV2"/>
<feature type="region of interest" description="Disordered" evidence="1">
    <location>
        <begin position="184"/>
        <end position="217"/>
    </location>
</feature>
<feature type="compositionally biased region" description="Low complexity" evidence="1">
    <location>
        <begin position="232"/>
        <end position="258"/>
    </location>
</feature>
<dbReference type="InterPro" id="IPR038967">
    <property type="entry name" value="Dsc4-like"/>
</dbReference>
<dbReference type="GO" id="GO:0032933">
    <property type="term" value="P:SREBP signaling pathway"/>
    <property type="evidence" value="ECO:0007669"/>
    <property type="project" value="InterPro"/>
</dbReference>
<dbReference type="PANTHER" id="PTHR39405:SF1">
    <property type="entry name" value="DSC E3 UBIQUITIN LIGASE COMPLEX SUBUNIT 4"/>
    <property type="match status" value="1"/>
</dbReference>
<accession>A0A165JAV2</accession>
<name>A0A165JAV2_XYLHT</name>
<sequence>MDNMDGAGGQLSSDAPTITMPHRDTEEVESITPRSEERQLEIKLRQKKRLEFLDDLLRNFDIAIYCELSIVYYLDCSFLRFFLRAFTQFFYLTPKPAIFPEAPKNRPYVGAILTTNILCMVLHILLTPPEAGEAARGYLHGGLIIDFIGQLGPSSKVALVLLDCLILLLQLFMLSTFAEQQHFKDSSSSSSSSSPSRITTTSSPTHRQRTRLHQTLDAEERGLSASDIEMQALSAHSSSSSSPSSSSPSPPAAGTSSSQAQHHPETSSSSAGRTGGDQDGERDELLAEPSPDAGTSSSWDAYTSGEAVIADLYLLDTMRNPWRAFEGQEQGEAAVSSSSDSPSSSFPAFNAGGVRGLSFAERLARARQQRTRLGIRVRLAGRDIATL</sequence>